<evidence type="ECO:0000313" key="2">
    <source>
        <dbReference type="Proteomes" id="UP000826195"/>
    </source>
</evidence>
<name>A0AAV7ICN9_COTGL</name>
<gene>
    <name evidence="1" type="ORF">KQX54_017002</name>
</gene>
<dbReference type="EMBL" id="JAHXZJ010001864">
    <property type="protein sequence ID" value="KAH0550035.1"/>
    <property type="molecule type" value="Genomic_DNA"/>
</dbReference>
<proteinExistence type="predicted"/>
<reference evidence="1 2" key="1">
    <citation type="journal article" date="2021" name="J. Hered.">
        <title>A chromosome-level genome assembly of the parasitoid wasp, Cotesia glomerata (Hymenoptera: Braconidae).</title>
        <authorList>
            <person name="Pinto B.J."/>
            <person name="Weis J.J."/>
            <person name="Gamble T."/>
            <person name="Ode P.J."/>
            <person name="Paul R."/>
            <person name="Zaspel J.M."/>
        </authorList>
    </citation>
    <scope>NUCLEOTIDE SEQUENCE [LARGE SCALE GENOMIC DNA]</scope>
    <source>
        <strain evidence="1">CgM1</strain>
    </source>
</reference>
<accession>A0AAV7ICN9</accession>
<dbReference type="AlphaFoldDB" id="A0AAV7ICN9"/>
<protein>
    <submittedName>
        <fullName evidence="1">Uncharacterized protein</fullName>
    </submittedName>
</protein>
<dbReference type="Proteomes" id="UP000826195">
    <property type="component" value="Unassembled WGS sequence"/>
</dbReference>
<keyword evidence="2" id="KW-1185">Reference proteome</keyword>
<comment type="caution">
    <text evidence="1">The sequence shown here is derived from an EMBL/GenBank/DDBJ whole genome shotgun (WGS) entry which is preliminary data.</text>
</comment>
<organism evidence="1 2">
    <name type="scientific">Cotesia glomerata</name>
    <name type="common">Lepidopteran parasitic wasp</name>
    <name type="synonym">Apanteles glomeratus</name>
    <dbReference type="NCBI Taxonomy" id="32391"/>
    <lineage>
        <taxon>Eukaryota</taxon>
        <taxon>Metazoa</taxon>
        <taxon>Ecdysozoa</taxon>
        <taxon>Arthropoda</taxon>
        <taxon>Hexapoda</taxon>
        <taxon>Insecta</taxon>
        <taxon>Pterygota</taxon>
        <taxon>Neoptera</taxon>
        <taxon>Endopterygota</taxon>
        <taxon>Hymenoptera</taxon>
        <taxon>Apocrita</taxon>
        <taxon>Ichneumonoidea</taxon>
        <taxon>Braconidae</taxon>
        <taxon>Microgastrinae</taxon>
        <taxon>Cotesia</taxon>
    </lineage>
</organism>
<sequence length="137" mass="15545">MQPSFVTEHQKPCKPCPVSRQGCQPDQSVLSFNGYEAFRDLSSTFPWDSTPSTSGNFGKVRNSFANPPDKGQEAEPVYCYGSCRHIFYEKALARLSRSVCVLNNHIMLMSLNRDFIEKLCCGFNIRPKNYSTRHLPS</sequence>
<evidence type="ECO:0000313" key="1">
    <source>
        <dbReference type="EMBL" id="KAH0550035.1"/>
    </source>
</evidence>